<evidence type="ECO:0000256" key="1">
    <source>
        <dbReference type="SAM" id="MobiDB-lite"/>
    </source>
</evidence>
<accession>A0ABW1IRB0</accession>
<dbReference type="Proteomes" id="UP001596250">
    <property type="component" value="Unassembled WGS sequence"/>
</dbReference>
<gene>
    <name evidence="2" type="ORF">ACFPXP_14460</name>
</gene>
<sequence>MSNDQNKERMNPISHEIVEVDGVYRNEWGREVTLKRGQEFPADVQLGTATWELIGLEPAENVFDQESPHRQKPRLHVDRGDK</sequence>
<proteinExistence type="predicted"/>
<dbReference type="RefSeq" id="WP_379895015.1">
    <property type="nucleotide sequence ID" value="NZ_CBCSCT010000035.1"/>
</dbReference>
<evidence type="ECO:0008006" key="4">
    <source>
        <dbReference type="Google" id="ProtNLM"/>
    </source>
</evidence>
<evidence type="ECO:0000313" key="3">
    <source>
        <dbReference type="Proteomes" id="UP001596250"/>
    </source>
</evidence>
<name>A0ABW1IRB0_9BACL</name>
<organism evidence="2 3">
    <name type="scientific">Marinicrinis lubricantis</name>
    <dbReference type="NCBI Taxonomy" id="2086470"/>
    <lineage>
        <taxon>Bacteria</taxon>
        <taxon>Bacillati</taxon>
        <taxon>Bacillota</taxon>
        <taxon>Bacilli</taxon>
        <taxon>Bacillales</taxon>
        <taxon>Paenibacillaceae</taxon>
    </lineage>
</organism>
<evidence type="ECO:0000313" key="2">
    <source>
        <dbReference type="EMBL" id="MFC5987605.1"/>
    </source>
</evidence>
<keyword evidence="3" id="KW-1185">Reference proteome</keyword>
<feature type="region of interest" description="Disordered" evidence="1">
    <location>
        <begin position="59"/>
        <end position="82"/>
    </location>
</feature>
<comment type="caution">
    <text evidence="2">The sequence shown here is derived from an EMBL/GenBank/DDBJ whole genome shotgun (WGS) entry which is preliminary data.</text>
</comment>
<protein>
    <recommendedName>
        <fullName evidence="4">Transposase</fullName>
    </recommendedName>
</protein>
<dbReference type="EMBL" id="JBHSQV010000167">
    <property type="protein sequence ID" value="MFC5987605.1"/>
    <property type="molecule type" value="Genomic_DNA"/>
</dbReference>
<reference evidence="3" key="1">
    <citation type="journal article" date="2019" name="Int. J. Syst. Evol. Microbiol.">
        <title>The Global Catalogue of Microorganisms (GCM) 10K type strain sequencing project: providing services to taxonomists for standard genome sequencing and annotation.</title>
        <authorList>
            <consortium name="The Broad Institute Genomics Platform"/>
            <consortium name="The Broad Institute Genome Sequencing Center for Infectious Disease"/>
            <person name="Wu L."/>
            <person name="Ma J."/>
        </authorList>
    </citation>
    <scope>NUCLEOTIDE SEQUENCE [LARGE SCALE GENOMIC DNA]</scope>
    <source>
        <strain evidence="3">CCM 8749</strain>
    </source>
</reference>